<reference evidence="10 11" key="1">
    <citation type="submission" date="2024-04" db="EMBL/GenBank/DDBJ databases">
        <title>Human intestinal bacterial collection.</title>
        <authorList>
            <person name="Pauvert C."/>
            <person name="Hitch T.C.A."/>
            <person name="Clavel T."/>
        </authorList>
    </citation>
    <scope>NUCLEOTIDE SEQUENCE [LARGE SCALE GENOMIC DNA]</scope>
    <source>
        <strain evidence="10 11">CLA-SR-H026</strain>
    </source>
</reference>
<dbReference type="Pfam" id="PF02518">
    <property type="entry name" value="HATPase_c"/>
    <property type="match status" value="1"/>
</dbReference>
<dbReference type="InterPro" id="IPR003661">
    <property type="entry name" value="HisK_dim/P_dom"/>
</dbReference>
<feature type="domain" description="Histidine kinase" evidence="9">
    <location>
        <begin position="350"/>
        <end position="567"/>
    </location>
</feature>
<organism evidence="10 11">
    <name type="scientific">Aedoeadaptatus acetigenes</name>
    <dbReference type="NCBI Taxonomy" id="2981723"/>
    <lineage>
        <taxon>Bacteria</taxon>
        <taxon>Bacillati</taxon>
        <taxon>Bacillota</taxon>
        <taxon>Tissierellia</taxon>
        <taxon>Tissierellales</taxon>
        <taxon>Peptoniphilaceae</taxon>
        <taxon>Aedoeadaptatus</taxon>
    </lineage>
</organism>
<dbReference type="PANTHER" id="PTHR45453">
    <property type="entry name" value="PHOSPHATE REGULON SENSOR PROTEIN PHOR"/>
    <property type="match status" value="1"/>
</dbReference>
<keyword evidence="6" id="KW-0418">Kinase</keyword>
<dbReference type="SUPFAM" id="SSF47384">
    <property type="entry name" value="Homodimeric domain of signal transducing histidine kinase"/>
    <property type="match status" value="1"/>
</dbReference>
<evidence type="ECO:0000256" key="5">
    <source>
        <dbReference type="ARBA" id="ARBA00022679"/>
    </source>
</evidence>
<dbReference type="Gene3D" id="3.30.450.20">
    <property type="entry name" value="PAS domain"/>
    <property type="match status" value="1"/>
</dbReference>
<dbReference type="SMART" id="SM00387">
    <property type="entry name" value="HATPase_c"/>
    <property type="match status" value="1"/>
</dbReference>
<keyword evidence="8" id="KW-1133">Transmembrane helix</keyword>
<dbReference type="InterPro" id="IPR005467">
    <property type="entry name" value="His_kinase_dom"/>
</dbReference>
<sequence length="573" mass="65885">MNEKIRRFSFLMAFMVAFIFQISASLDYHNRGIRYNEKSLEALTGNLKKADNEAARLHQLNLHATDKDDNLVYLNGEGEVLYTNSLSKRTDALTDYAKKSPLKERTSAGWEVYHKGFLETQYIQTTVFEDGGMLIILMAHDSMMASTFHYLSYTIIATVAGGMALYLLILYRMEREEEEGVFLIQNYRHYVQDPEFKLELSPLHETYEEALKKEASRERHQLESLTSRLTGLNDMVENMTEGVILVGEDRKILSINEAAVKLLNASLYINFQGKDLLYLCRERNFYDAFSRAFDNQKDDMQKIAMEGVVIKFFFDPIFNEVGAFYGMLILMIDETQQSLAERSRREFTSNVTHELKTPLTSISGYAELLRSGMVAEEDRNKFLDIILDESNKLFELINAIISMSRLEEKNRPEEYRVVDMEVLVKDVLKSYEPDAAAKDIHLGFQPDRDNRLYTHPDLMRELIGNLVDNAIAYNVKGGNVRIVLDGKDESSFVVTIQDTGIGISYDDQRRIFERFYMADKSRSYNEKSTGLGLAIVKHNVDSLKGTIDVKSQLRHGSTFRLRFPKKGIYSSKL</sequence>
<dbReference type="Gene3D" id="1.10.287.130">
    <property type="match status" value="1"/>
</dbReference>
<dbReference type="InterPro" id="IPR036097">
    <property type="entry name" value="HisK_dim/P_sf"/>
</dbReference>
<accession>A0ABV1J4W8</accession>
<evidence type="ECO:0000256" key="3">
    <source>
        <dbReference type="ARBA" id="ARBA00012438"/>
    </source>
</evidence>
<dbReference type="Pfam" id="PF00512">
    <property type="entry name" value="HisKA"/>
    <property type="match status" value="1"/>
</dbReference>
<evidence type="ECO:0000256" key="2">
    <source>
        <dbReference type="ARBA" id="ARBA00004370"/>
    </source>
</evidence>
<gene>
    <name evidence="10" type="ORF">AAA081_00885</name>
</gene>
<dbReference type="CDD" id="cd00082">
    <property type="entry name" value="HisKA"/>
    <property type="match status" value="1"/>
</dbReference>
<dbReference type="SUPFAM" id="SSF55874">
    <property type="entry name" value="ATPase domain of HSP90 chaperone/DNA topoisomerase II/histidine kinase"/>
    <property type="match status" value="1"/>
</dbReference>
<dbReference type="CDD" id="cd00075">
    <property type="entry name" value="HATPase"/>
    <property type="match status" value="1"/>
</dbReference>
<keyword evidence="4" id="KW-0597">Phosphoprotein</keyword>
<evidence type="ECO:0000256" key="4">
    <source>
        <dbReference type="ARBA" id="ARBA00022553"/>
    </source>
</evidence>
<dbReference type="EMBL" id="JBBNPS010000001">
    <property type="protein sequence ID" value="MEQ3352862.1"/>
    <property type="molecule type" value="Genomic_DNA"/>
</dbReference>
<evidence type="ECO:0000256" key="8">
    <source>
        <dbReference type="SAM" id="Phobius"/>
    </source>
</evidence>
<keyword evidence="10" id="KW-0547">Nucleotide-binding</keyword>
<comment type="catalytic activity">
    <reaction evidence="1">
        <text>ATP + protein L-histidine = ADP + protein N-phospho-L-histidine.</text>
        <dbReference type="EC" id="2.7.13.3"/>
    </reaction>
</comment>
<dbReference type="PANTHER" id="PTHR45453:SF1">
    <property type="entry name" value="PHOSPHATE REGULON SENSOR PROTEIN PHOR"/>
    <property type="match status" value="1"/>
</dbReference>
<evidence type="ECO:0000256" key="1">
    <source>
        <dbReference type="ARBA" id="ARBA00000085"/>
    </source>
</evidence>
<proteinExistence type="predicted"/>
<dbReference type="InterPro" id="IPR036890">
    <property type="entry name" value="HATPase_C_sf"/>
</dbReference>
<dbReference type="SMART" id="SM00388">
    <property type="entry name" value="HisKA"/>
    <property type="match status" value="1"/>
</dbReference>
<dbReference type="PRINTS" id="PR00344">
    <property type="entry name" value="BCTRLSENSOR"/>
</dbReference>
<dbReference type="Proteomes" id="UP001481872">
    <property type="component" value="Unassembled WGS sequence"/>
</dbReference>
<keyword evidence="11" id="KW-1185">Reference proteome</keyword>
<evidence type="ECO:0000256" key="6">
    <source>
        <dbReference type="ARBA" id="ARBA00022777"/>
    </source>
</evidence>
<dbReference type="GO" id="GO:0005524">
    <property type="term" value="F:ATP binding"/>
    <property type="evidence" value="ECO:0007669"/>
    <property type="project" value="UniProtKB-KW"/>
</dbReference>
<protein>
    <recommendedName>
        <fullName evidence="3">histidine kinase</fullName>
        <ecNumber evidence="3">2.7.13.3</ecNumber>
    </recommendedName>
</protein>
<feature type="transmembrane region" description="Helical" evidence="8">
    <location>
        <begin position="150"/>
        <end position="171"/>
    </location>
</feature>
<keyword evidence="8" id="KW-0472">Membrane</keyword>
<dbReference type="Gene3D" id="3.30.565.10">
    <property type="entry name" value="Histidine kinase-like ATPase, C-terminal domain"/>
    <property type="match status" value="1"/>
</dbReference>
<dbReference type="EC" id="2.7.13.3" evidence="3"/>
<evidence type="ECO:0000313" key="11">
    <source>
        <dbReference type="Proteomes" id="UP001481872"/>
    </source>
</evidence>
<keyword evidence="7" id="KW-0902">Two-component regulatory system</keyword>
<keyword evidence="10" id="KW-0067">ATP-binding</keyword>
<evidence type="ECO:0000256" key="7">
    <source>
        <dbReference type="ARBA" id="ARBA00023012"/>
    </source>
</evidence>
<evidence type="ECO:0000259" key="9">
    <source>
        <dbReference type="PROSITE" id="PS50109"/>
    </source>
</evidence>
<keyword evidence="5" id="KW-0808">Transferase</keyword>
<comment type="caution">
    <text evidence="10">The sequence shown here is derived from an EMBL/GenBank/DDBJ whole genome shotgun (WGS) entry which is preliminary data.</text>
</comment>
<dbReference type="InterPro" id="IPR050351">
    <property type="entry name" value="BphY/WalK/GraS-like"/>
</dbReference>
<keyword evidence="8" id="KW-0812">Transmembrane</keyword>
<dbReference type="InterPro" id="IPR004358">
    <property type="entry name" value="Sig_transdc_His_kin-like_C"/>
</dbReference>
<evidence type="ECO:0000313" key="10">
    <source>
        <dbReference type="EMBL" id="MEQ3352862.1"/>
    </source>
</evidence>
<name>A0ABV1J4W8_9FIRM</name>
<dbReference type="RefSeq" id="WP_148471606.1">
    <property type="nucleotide sequence ID" value="NZ_JAOQJD010000001.1"/>
</dbReference>
<dbReference type="InterPro" id="IPR003594">
    <property type="entry name" value="HATPase_dom"/>
</dbReference>
<dbReference type="PROSITE" id="PS50109">
    <property type="entry name" value="HIS_KIN"/>
    <property type="match status" value="1"/>
</dbReference>
<comment type="subcellular location">
    <subcellularLocation>
        <location evidence="2">Membrane</location>
    </subcellularLocation>
</comment>